<protein>
    <submittedName>
        <fullName evidence="1">Uncharacterized protein</fullName>
    </submittedName>
</protein>
<comment type="caution">
    <text evidence="1">The sequence shown here is derived from an EMBL/GenBank/DDBJ whole genome shotgun (WGS) entry which is preliminary data.</text>
</comment>
<gene>
    <name evidence="1" type="ORF">Aph01nite_80970</name>
</gene>
<sequence length="255" mass="27992">MTAERVEHITPVRWPGPHFGLSPGDCLVRVDDVHLTLAEAVTMVRRLSQHDRGLCAEIVEHCLIKAETLGDTEPLTEVELRAAAETVRQGIGLRDTAATLAWVAETGMSGGQFEDYIAAIARRLRFRRRKSAELAAAYLDAHRPDFDQVRALWVISSHPINGELLRGLGGLLGCAEASVTLGEHRAHALPAPLRHAPRDTLVGPVRHGDAYLTGLVLERRPAVADSATLRAAGSAAFAEWLAERRDRASIEWHWH</sequence>
<proteinExistence type="predicted"/>
<evidence type="ECO:0000313" key="2">
    <source>
        <dbReference type="Proteomes" id="UP000640052"/>
    </source>
</evidence>
<name>A0A919QPC6_9ACTN</name>
<dbReference type="AlphaFoldDB" id="A0A919QPC6"/>
<dbReference type="Proteomes" id="UP000640052">
    <property type="component" value="Unassembled WGS sequence"/>
</dbReference>
<organism evidence="1 2">
    <name type="scientific">Acrocarpospora phusangensis</name>
    <dbReference type="NCBI Taxonomy" id="1070424"/>
    <lineage>
        <taxon>Bacteria</taxon>
        <taxon>Bacillati</taxon>
        <taxon>Actinomycetota</taxon>
        <taxon>Actinomycetes</taxon>
        <taxon>Streptosporangiales</taxon>
        <taxon>Streptosporangiaceae</taxon>
        <taxon>Acrocarpospora</taxon>
    </lineage>
</organism>
<dbReference type="EMBL" id="BOOA01000167">
    <property type="protein sequence ID" value="GIH29787.1"/>
    <property type="molecule type" value="Genomic_DNA"/>
</dbReference>
<dbReference type="RefSeq" id="WP_204046412.1">
    <property type="nucleotide sequence ID" value="NZ_BOOA01000167.1"/>
</dbReference>
<keyword evidence="2" id="KW-1185">Reference proteome</keyword>
<evidence type="ECO:0000313" key="1">
    <source>
        <dbReference type="EMBL" id="GIH29787.1"/>
    </source>
</evidence>
<reference evidence="1" key="1">
    <citation type="submission" date="2021-01" db="EMBL/GenBank/DDBJ databases">
        <title>Whole genome shotgun sequence of Acrocarpospora phusangensis NBRC 108782.</title>
        <authorList>
            <person name="Komaki H."/>
            <person name="Tamura T."/>
        </authorList>
    </citation>
    <scope>NUCLEOTIDE SEQUENCE</scope>
    <source>
        <strain evidence="1">NBRC 108782</strain>
    </source>
</reference>
<accession>A0A919QPC6</accession>